<dbReference type="InParanoid" id="A0A0C3BET3"/>
<feature type="compositionally biased region" description="Polar residues" evidence="1">
    <location>
        <begin position="136"/>
        <end position="145"/>
    </location>
</feature>
<protein>
    <submittedName>
        <fullName evidence="2">Uncharacterized protein</fullName>
    </submittedName>
</protein>
<name>A0A0C3BET3_PILCF</name>
<dbReference type="STRING" id="765440.A0A0C3BET3"/>
<organism evidence="2 3">
    <name type="scientific">Piloderma croceum (strain F 1598)</name>
    <dbReference type="NCBI Taxonomy" id="765440"/>
    <lineage>
        <taxon>Eukaryota</taxon>
        <taxon>Fungi</taxon>
        <taxon>Dikarya</taxon>
        <taxon>Basidiomycota</taxon>
        <taxon>Agaricomycotina</taxon>
        <taxon>Agaricomycetes</taxon>
        <taxon>Agaricomycetidae</taxon>
        <taxon>Atheliales</taxon>
        <taxon>Atheliaceae</taxon>
        <taxon>Piloderma</taxon>
    </lineage>
</organism>
<feature type="region of interest" description="Disordered" evidence="1">
    <location>
        <begin position="747"/>
        <end position="767"/>
    </location>
</feature>
<accession>A0A0C3BET3</accession>
<feature type="region of interest" description="Disordered" evidence="1">
    <location>
        <begin position="120"/>
        <end position="161"/>
    </location>
</feature>
<dbReference type="Pfam" id="PF18759">
    <property type="entry name" value="Plavaka"/>
    <property type="match status" value="1"/>
</dbReference>
<feature type="region of interest" description="Disordered" evidence="1">
    <location>
        <begin position="48"/>
        <end position="76"/>
    </location>
</feature>
<sequence length="1216" mass="139507">MLSEGEQTCLCGRSFAQQSALSNHKRSCSKSKKRFSATLDMAKQAWTNRKRRRVDSEDVQPQPGLTLAGPFSQPSAPNVETIRLQMSINEPEHIVDDSHIPMLERRPWNLRRNRQLPLRFRDELPQPPSPALPVSRASSVPSTAAEQPPADQSCHPSPAAGVGSRLRRIFTTPHNVFGLFRRYNTADLPSYNPEEHITLQELSNVPPDNVASDYGGFYPFPNCSAFNLGEWLEDFRELTDILGDPDFRLEDIRDVNWDRINKELGTDDGDGEWLDEDAGWERTPVTISVPYQSHRGIQSKPDAGPRNYVVEDFYHRSLVSVIREKILGLGDAHQFHFEPYELLWQMKNSRGPIRIQGELYTSPAFMDAHQELQGSPGKPGCDLPQVIVALMFWSDATQLTAFGNAKLWPLYMFFGNESKYQRCKPSCHLCEHVAYFQTLPDSFKDFASTQTAGGKAPSSPFMTHCHREFFHEQWKVLLDDAFIEAWKHSMVILCCDGIHRRFYPRIFTYSADYPEKNTSQRVTMARVDNHQHHHNILSARRFIYDLHYSVNSAAVEALLHQESWVPTLNAFSERLAPMGFNQFKMLLPDLMHEFELGVWRAVFIHLLRILQSVDDDLILKLDRRYQEIPSFGRDTIQRFASNCSELKKMAAHDFENLLQCAIPAFDGLLPEPHNRAVTELLFVMAHWHAMAKLRMHNDITLDIMQAATVALGKRLRLLHRKFSQTTCSAFATKELHREYNARLRREVKQSAKKVRGKAAGSRGIEASAQAPASKRRYKTLNLNTFKAHYLGYYAEIIHHYGTSDSYSSEPGELEHRSPKARYSCTSHKGFVKQMTQIERRQARIRRIRKRLHKAGNILTEDIGRTTEVHHNIGKSQNFPENIFSFVRNNNDDPAVKDFIPHLKSHILPRIHDMLRQEAIQNTSSNIPGSSTMQDISNHNSIFFKSDCMYRHQLGRFNYTTYNVRRSQDVINPGTTHRDIMLLANDCDVENGDRAAKHPFLYARVLGIYHVNVIYTGEGQLDYTPRRVEFLWVQWFEYDGRSVGWPDTRLDSLRFPPMATDGTFGFVDPKNVLRGCHIIPSFASGKAQLDGVGLSRLAQDAQDWSRYRVNRFVDCDMVMRYYWGLAAGHIYTHSCDLYSSNGRSTPPVPDGTEPLEPEMSIPAVDANIQEDEDDAEFGFENRQDDILEEDLVFDEEQGLEDDDEFLAMYDMYGPAFD</sequence>
<dbReference type="Proteomes" id="UP000054166">
    <property type="component" value="Unassembled WGS sequence"/>
</dbReference>
<gene>
    <name evidence="2" type="ORF">PILCRDRAFT_98847</name>
</gene>
<dbReference type="EMBL" id="KN833041">
    <property type="protein sequence ID" value="KIM75847.1"/>
    <property type="molecule type" value="Genomic_DNA"/>
</dbReference>
<reference evidence="2 3" key="1">
    <citation type="submission" date="2014-04" db="EMBL/GenBank/DDBJ databases">
        <authorList>
            <consortium name="DOE Joint Genome Institute"/>
            <person name="Kuo A."/>
            <person name="Tarkka M."/>
            <person name="Buscot F."/>
            <person name="Kohler A."/>
            <person name="Nagy L.G."/>
            <person name="Floudas D."/>
            <person name="Copeland A."/>
            <person name="Barry K.W."/>
            <person name="Cichocki N."/>
            <person name="Veneault-Fourrey C."/>
            <person name="LaButti K."/>
            <person name="Lindquist E.A."/>
            <person name="Lipzen A."/>
            <person name="Lundell T."/>
            <person name="Morin E."/>
            <person name="Murat C."/>
            <person name="Sun H."/>
            <person name="Tunlid A."/>
            <person name="Henrissat B."/>
            <person name="Grigoriev I.V."/>
            <person name="Hibbett D.S."/>
            <person name="Martin F."/>
            <person name="Nordberg H.P."/>
            <person name="Cantor M.N."/>
            <person name="Hua S.X."/>
        </authorList>
    </citation>
    <scope>NUCLEOTIDE SEQUENCE [LARGE SCALE GENOMIC DNA]</scope>
    <source>
        <strain evidence="2 3">F 1598</strain>
    </source>
</reference>
<dbReference type="HOGENOM" id="CLU_002498_0_0_1"/>
<dbReference type="AlphaFoldDB" id="A0A0C3BET3"/>
<evidence type="ECO:0000313" key="2">
    <source>
        <dbReference type="EMBL" id="KIM75847.1"/>
    </source>
</evidence>
<proteinExistence type="predicted"/>
<dbReference type="InterPro" id="IPR041078">
    <property type="entry name" value="Plavaka"/>
</dbReference>
<evidence type="ECO:0000313" key="3">
    <source>
        <dbReference type="Proteomes" id="UP000054166"/>
    </source>
</evidence>
<keyword evidence="3" id="KW-1185">Reference proteome</keyword>
<evidence type="ECO:0000256" key="1">
    <source>
        <dbReference type="SAM" id="MobiDB-lite"/>
    </source>
</evidence>
<reference evidence="3" key="2">
    <citation type="submission" date="2015-01" db="EMBL/GenBank/DDBJ databases">
        <title>Evolutionary Origins and Diversification of the Mycorrhizal Mutualists.</title>
        <authorList>
            <consortium name="DOE Joint Genome Institute"/>
            <consortium name="Mycorrhizal Genomics Consortium"/>
            <person name="Kohler A."/>
            <person name="Kuo A."/>
            <person name="Nagy L.G."/>
            <person name="Floudas D."/>
            <person name="Copeland A."/>
            <person name="Barry K.W."/>
            <person name="Cichocki N."/>
            <person name="Veneault-Fourrey C."/>
            <person name="LaButti K."/>
            <person name="Lindquist E.A."/>
            <person name="Lipzen A."/>
            <person name="Lundell T."/>
            <person name="Morin E."/>
            <person name="Murat C."/>
            <person name="Riley R."/>
            <person name="Ohm R."/>
            <person name="Sun H."/>
            <person name="Tunlid A."/>
            <person name="Henrissat B."/>
            <person name="Grigoriev I.V."/>
            <person name="Hibbett D.S."/>
            <person name="Martin F."/>
        </authorList>
    </citation>
    <scope>NUCLEOTIDE SEQUENCE [LARGE SCALE GENOMIC DNA]</scope>
    <source>
        <strain evidence="3">F 1598</strain>
    </source>
</reference>